<reference evidence="2 3" key="1">
    <citation type="submission" date="2013-01" db="EMBL/GenBank/DDBJ databases">
        <title>Whole genome shotgun sequence of Gordonia soli NBRC 108243.</title>
        <authorList>
            <person name="Isaki-Nakamura S."/>
            <person name="Hosoyama A."/>
            <person name="Tsuchikane K."/>
            <person name="Ando Y."/>
            <person name="Baba S."/>
            <person name="Ohji S."/>
            <person name="Hamada M."/>
            <person name="Tamura T."/>
            <person name="Yamazoe A."/>
            <person name="Yamazaki S."/>
            <person name="Fujita N."/>
        </authorList>
    </citation>
    <scope>NUCLEOTIDE SEQUENCE [LARGE SCALE GENOMIC DNA]</scope>
    <source>
        <strain evidence="2 3">NBRC 108243</strain>
    </source>
</reference>
<dbReference type="Gene3D" id="2.40.380.10">
    <property type="entry name" value="FomD-like"/>
    <property type="match status" value="1"/>
</dbReference>
<accession>M0QMW9</accession>
<sequence length="179" mass="19999">MTAHPPKREVFDVAAGVNIDNKGFVRTVEAYEVTPYGLYMNRTADHPRFERLESWLIPELGLRANIFHYLDGYRAGQRLYLDIGEFSGPDEDGRWHAVDWYLDLVDHPGSPLRLIDVDDLLEAVGADELSAADAETAVGIATRALVGAAECGHDVQRWLERECGGPVFWLDRPRAPAVP</sequence>
<gene>
    <name evidence="2" type="ORF">GS4_29_00020</name>
</gene>
<dbReference type="STRING" id="1223545.GS4_29_00020"/>
<keyword evidence="3" id="KW-1185">Reference proteome</keyword>
<dbReference type="Pfam" id="PF04167">
    <property type="entry name" value="DUF402"/>
    <property type="match status" value="1"/>
</dbReference>
<dbReference type="AlphaFoldDB" id="M0QMW9"/>
<protein>
    <recommendedName>
        <fullName evidence="1">DUF402 domain-containing protein</fullName>
    </recommendedName>
</protein>
<proteinExistence type="predicted"/>
<name>M0QMW9_9ACTN</name>
<evidence type="ECO:0000313" key="3">
    <source>
        <dbReference type="Proteomes" id="UP000011666"/>
    </source>
</evidence>
<dbReference type="Proteomes" id="UP000011666">
    <property type="component" value="Unassembled WGS sequence"/>
</dbReference>
<dbReference type="SUPFAM" id="SSF159234">
    <property type="entry name" value="FomD-like"/>
    <property type="match status" value="1"/>
</dbReference>
<dbReference type="InterPro" id="IPR007295">
    <property type="entry name" value="DUF402"/>
</dbReference>
<organism evidence="2 3">
    <name type="scientific">Gordonia soli NBRC 108243</name>
    <dbReference type="NCBI Taxonomy" id="1223545"/>
    <lineage>
        <taxon>Bacteria</taxon>
        <taxon>Bacillati</taxon>
        <taxon>Actinomycetota</taxon>
        <taxon>Actinomycetes</taxon>
        <taxon>Mycobacteriales</taxon>
        <taxon>Gordoniaceae</taxon>
        <taxon>Gordonia</taxon>
    </lineage>
</organism>
<dbReference type="EMBL" id="BANX01000029">
    <property type="protein sequence ID" value="GAC69903.1"/>
    <property type="molecule type" value="Genomic_DNA"/>
</dbReference>
<evidence type="ECO:0000313" key="2">
    <source>
        <dbReference type="EMBL" id="GAC69903.1"/>
    </source>
</evidence>
<evidence type="ECO:0000259" key="1">
    <source>
        <dbReference type="Pfam" id="PF04167"/>
    </source>
</evidence>
<feature type="domain" description="DUF402" evidence="1">
    <location>
        <begin position="23"/>
        <end position="150"/>
    </location>
</feature>
<dbReference type="InterPro" id="IPR035930">
    <property type="entry name" value="FomD-like_sf"/>
</dbReference>
<comment type="caution">
    <text evidence="2">The sequence shown here is derived from an EMBL/GenBank/DDBJ whole genome shotgun (WGS) entry which is preliminary data.</text>
</comment>
<dbReference type="eggNOG" id="COG2306">
    <property type="taxonomic scope" value="Bacteria"/>
</dbReference>
<dbReference type="RefSeq" id="WP_007623417.1">
    <property type="nucleotide sequence ID" value="NZ_BANX01000029.1"/>
</dbReference>